<dbReference type="InterPro" id="IPR016163">
    <property type="entry name" value="Ald_DH_C"/>
</dbReference>
<protein>
    <submittedName>
        <fullName evidence="2">Methylmalonate-semialdehyde dehydrogenase [acylating]</fullName>
        <ecNumber evidence="2">1.2.1.27</ecNumber>
    </submittedName>
</protein>
<dbReference type="PANTHER" id="PTHR43866:SF4">
    <property type="entry name" value="MALONATE-SEMIALDEHYDE DEHYDROGENASE"/>
    <property type="match status" value="1"/>
</dbReference>
<reference evidence="2 3" key="1">
    <citation type="journal article" date="2015" name="Genome Biol. Evol.">
        <title>Characterization of Three Mycobacterium spp. with Potential Use in Bioremediation by Genome Sequencing and Comparative Genomics.</title>
        <authorList>
            <person name="Das S."/>
            <person name="Pettersson B.M."/>
            <person name="Behra P.R."/>
            <person name="Ramesh M."/>
            <person name="Dasgupta S."/>
            <person name="Bhattacharya A."/>
            <person name="Kirsebom L.A."/>
        </authorList>
    </citation>
    <scope>NUCLEOTIDE SEQUENCE [LARGE SCALE GENOMIC DNA]</scope>
    <source>
        <strain evidence="2 3">DSM 44219</strain>
    </source>
</reference>
<proteinExistence type="predicted"/>
<accession>A0A0J6VD04</accession>
<organism evidence="2 3">
    <name type="scientific">Mycolicibacterium chubuense</name>
    <name type="common">Mycobacterium chubuense</name>
    <dbReference type="NCBI Taxonomy" id="1800"/>
    <lineage>
        <taxon>Bacteria</taxon>
        <taxon>Bacillati</taxon>
        <taxon>Actinomycetota</taxon>
        <taxon>Actinomycetes</taxon>
        <taxon>Mycobacteriales</taxon>
        <taxon>Mycobacteriaceae</taxon>
        <taxon>Mycolicibacterium</taxon>
    </lineage>
</organism>
<keyword evidence="2" id="KW-0560">Oxidoreductase</keyword>
<feature type="domain" description="Aldehyde dehydrogenase" evidence="1">
    <location>
        <begin position="1"/>
        <end position="80"/>
    </location>
</feature>
<dbReference type="SUPFAM" id="SSF53720">
    <property type="entry name" value="ALDH-like"/>
    <property type="match status" value="1"/>
</dbReference>
<dbReference type="PANTHER" id="PTHR43866">
    <property type="entry name" value="MALONATE-SEMIALDEHYDE DEHYDROGENASE"/>
    <property type="match status" value="1"/>
</dbReference>
<dbReference type="InterPro" id="IPR016161">
    <property type="entry name" value="Ald_DH/histidinol_DH"/>
</dbReference>
<dbReference type="AlphaFoldDB" id="A0A0J6VD04"/>
<dbReference type="GO" id="GO:0004491">
    <property type="term" value="F:methylmalonate-semialdehyde dehydrogenase (acylating, NAD) activity"/>
    <property type="evidence" value="ECO:0007669"/>
    <property type="project" value="UniProtKB-EC"/>
</dbReference>
<name>A0A0J6VD04_MYCCU</name>
<dbReference type="GO" id="GO:0006574">
    <property type="term" value="P:L-valine catabolic process"/>
    <property type="evidence" value="ECO:0007669"/>
    <property type="project" value="TreeGrafter"/>
</dbReference>
<sequence length="80" mass="8707">MSVYTDEIFGPVLSVLRVDTYDQALELINTNPYGNGTAIFTNDGGAARRFQNEVEVGMVGINVPIPVPMAYYSFGGWKAS</sequence>
<dbReference type="PATRIC" id="fig|1800.3.peg.5628"/>
<comment type="caution">
    <text evidence="2">The sequence shown here is derived from an EMBL/GenBank/DDBJ whole genome shotgun (WGS) entry which is preliminary data.</text>
</comment>
<evidence type="ECO:0000313" key="3">
    <source>
        <dbReference type="Proteomes" id="UP000036176"/>
    </source>
</evidence>
<dbReference type="Proteomes" id="UP000036176">
    <property type="component" value="Unassembled WGS sequence"/>
</dbReference>
<keyword evidence="3" id="KW-1185">Reference proteome</keyword>
<dbReference type="Gene3D" id="3.40.309.10">
    <property type="entry name" value="Aldehyde Dehydrogenase, Chain A, domain 2"/>
    <property type="match status" value="1"/>
</dbReference>
<dbReference type="EC" id="1.2.1.27" evidence="2"/>
<dbReference type="EMBL" id="JYNX01000091">
    <property type="protein sequence ID" value="KMO68039.1"/>
    <property type="molecule type" value="Genomic_DNA"/>
</dbReference>
<gene>
    <name evidence="2" type="primary">mmsA_4</name>
    <name evidence="2" type="ORF">MCHUDSM44219_05584</name>
</gene>
<dbReference type="InterPro" id="IPR015590">
    <property type="entry name" value="Aldehyde_DH_dom"/>
</dbReference>
<dbReference type="GO" id="GO:0006210">
    <property type="term" value="P:thymine catabolic process"/>
    <property type="evidence" value="ECO:0007669"/>
    <property type="project" value="TreeGrafter"/>
</dbReference>
<evidence type="ECO:0000259" key="1">
    <source>
        <dbReference type="Pfam" id="PF00171"/>
    </source>
</evidence>
<evidence type="ECO:0000313" key="2">
    <source>
        <dbReference type="EMBL" id="KMO68039.1"/>
    </source>
</evidence>
<dbReference type="InterPro" id="IPR010061">
    <property type="entry name" value="MeMal-semiAld_DH"/>
</dbReference>
<dbReference type="Pfam" id="PF00171">
    <property type="entry name" value="Aldedh"/>
    <property type="match status" value="1"/>
</dbReference>